<evidence type="ECO:0000256" key="1">
    <source>
        <dbReference type="SAM" id="SignalP"/>
    </source>
</evidence>
<dbReference type="Proteomes" id="UP000184164">
    <property type="component" value="Unassembled WGS sequence"/>
</dbReference>
<dbReference type="RefSeq" id="WP_073000433.1">
    <property type="nucleotide sequence ID" value="NZ_FQUM01000003.1"/>
</dbReference>
<protein>
    <submittedName>
        <fullName evidence="3">Por secretion system C-terminal sorting domain-containing protein</fullName>
    </submittedName>
</protein>
<feature type="signal peptide" evidence="1">
    <location>
        <begin position="1"/>
        <end position="19"/>
    </location>
</feature>
<organism evidence="3 4">
    <name type="scientific">Mariniphaga anaerophila</name>
    <dbReference type="NCBI Taxonomy" id="1484053"/>
    <lineage>
        <taxon>Bacteria</taxon>
        <taxon>Pseudomonadati</taxon>
        <taxon>Bacteroidota</taxon>
        <taxon>Bacteroidia</taxon>
        <taxon>Marinilabiliales</taxon>
        <taxon>Prolixibacteraceae</taxon>
        <taxon>Mariniphaga</taxon>
    </lineage>
</organism>
<dbReference type="EMBL" id="FQUM01000003">
    <property type="protein sequence ID" value="SHF04489.1"/>
    <property type="molecule type" value="Genomic_DNA"/>
</dbReference>
<accession>A0A1M4YFK2</accession>
<reference evidence="3 4" key="1">
    <citation type="submission" date="2016-11" db="EMBL/GenBank/DDBJ databases">
        <authorList>
            <person name="Jaros S."/>
            <person name="Januszkiewicz K."/>
            <person name="Wedrychowicz H."/>
        </authorList>
    </citation>
    <scope>NUCLEOTIDE SEQUENCE [LARGE SCALE GENOMIC DNA]</scope>
    <source>
        <strain evidence="3 4">DSM 26910</strain>
    </source>
</reference>
<gene>
    <name evidence="3" type="ORF">SAMN05444274_103336</name>
</gene>
<evidence type="ECO:0000313" key="4">
    <source>
        <dbReference type="Proteomes" id="UP000184164"/>
    </source>
</evidence>
<evidence type="ECO:0000259" key="2">
    <source>
        <dbReference type="Pfam" id="PF18962"/>
    </source>
</evidence>
<keyword evidence="1" id="KW-0732">Signal</keyword>
<feature type="chain" id="PRO_5012454504" evidence="1">
    <location>
        <begin position="20"/>
        <end position="121"/>
    </location>
</feature>
<evidence type="ECO:0000313" key="3">
    <source>
        <dbReference type="EMBL" id="SHF04489.1"/>
    </source>
</evidence>
<feature type="domain" description="Secretion system C-terminal sorting" evidence="2">
    <location>
        <begin position="44"/>
        <end position="118"/>
    </location>
</feature>
<keyword evidence="4" id="KW-1185">Reference proteome</keyword>
<dbReference type="STRING" id="1484053.SAMN05444274_103336"/>
<name>A0A1M4YFK2_9BACT</name>
<dbReference type="NCBIfam" id="TIGR04183">
    <property type="entry name" value="Por_Secre_tail"/>
    <property type="match status" value="1"/>
</dbReference>
<dbReference type="AlphaFoldDB" id="A0A1M4YFK2"/>
<proteinExistence type="predicted"/>
<sequence>MKRLIIAGLFFVFAFSGFAFSPGNNFYDQTQPSLMDKDRFELKIYPNPTETGQVTLEMNKGEISEIRLINIAGKEVVLRKMDFATPKYTLRLERVPSGIYFVRVKTAENKMVVKKLVVSSH</sequence>
<dbReference type="InterPro" id="IPR026444">
    <property type="entry name" value="Secre_tail"/>
</dbReference>
<dbReference type="Pfam" id="PF18962">
    <property type="entry name" value="Por_Secre_tail"/>
    <property type="match status" value="1"/>
</dbReference>
<dbReference type="OrthoDB" id="1122263at2"/>